<keyword evidence="7 9" id="KW-0573">Peptidoglycan synthesis</keyword>
<dbReference type="PANTHER" id="PTHR30582">
    <property type="entry name" value="L,D-TRANSPEPTIDASE"/>
    <property type="match status" value="1"/>
</dbReference>
<dbReference type="Proteomes" id="UP000627781">
    <property type="component" value="Unassembled WGS sequence"/>
</dbReference>
<keyword evidence="5" id="KW-0378">Hydrolase</keyword>
<dbReference type="RefSeq" id="WP_143318494.1">
    <property type="nucleotide sequence ID" value="NZ_JACSRA010000038.1"/>
</dbReference>
<evidence type="ECO:0000256" key="4">
    <source>
        <dbReference type="ARBA" id="ARBA00022679"/>
    </source>
</evidence>
<reference evidence="11 12" key="1">
    <citation type="submission" date="2020-08" db="EMBL/GenBank/DDBJ databases">
        <title>A Genomic Blueprint of the Chicken Gut Microbiome.</title>
        <authorList>
            <person name="Gilroy R."/>
            <person name="Ravi A."/>
            <person name="Getino M."/>
            <person name="Pursley I."/>
            <person name="Horton D.L."/>
            <person name="Alikhan N.-F."/>
            <person name="Baker D."/>
            <person name="Gharbi K."/>
            <person name="Hall N."/>
            <person name="Watson M."/>
            <person name="Adriaenssens E.M."/>
            <person name="Foster-Nyarko E."/>
            <person name="Jarju S."/>
            <person name="Secka A."/>
            <person name="Antonio M."/>
            <person name="Oren A."/>
            <person name="Chaudhuri R."/>
            <person name="La Ragione R.M."/>
            <person name="Hildebrand F."/>
            <person name="Pallen M.J."/>
        </authorList>
    </citation>
    <scope>NUCLEOTIDE SEQUENCE [LARGE SCALE GENOMIC DNA]</scope>
    <source>
        <strain evidence="11 12">Sa3CVN1</strain>
    </source>
</reference>
<evidence type="ECO:0000313" key="12">
    <source>
        <dbReference type="Proteomes" id="UP000627781"/>
    </source>
</evidence>
<keyword evidence="4" id="KW-0808">Transferase</keyword>
<dbReference type="InterPro" id="IPR005490">
    <property type="entry name" value="LD_TPept_cat_dom"/>
</dbReference>
<evidence type="ECO:0000256" key="1">
    <source>
        <dbReference type="ARBA" id="ARBA00004752"/>
    </source>
</evidence>
<dbReference type="PANTHER" id="PTHR30582:SF24">
    <property type="entry name" value="L,D-TRANSPEPTIDASE ERFK_SRFK-RELATED"/>
    <property type="match status" value="1"/>
</dbReference>
<feature type="active site" description="Nucleophile" evidence="9">
    <location>
        <position position="102"/>
    </location>
</feature>
<organism evidence="11 12">
    <name type="scientific">Clostridium cibarium</name>
    <dbReference type="NCBI Taxonomy" id="2762247"/>
    <lineage>
        <taxon>Bacteria</taxon>
        <taxon>Bacillati</taxon>
        <taxon>Bacillota</taxon>
        <taxon>Clostridia</taxon>
        <taxon>Eubacteriales</taxon>
        <taxon>Clostridiaceae</taxon>
        <taxon>Clostridium</taxon>
    </lineage>
</organism>
<dbReference type="SUPFAM" id="SSF141523">
    <property type="entry name" value="L,D-transpeptidase catalytic domain-like"/>
    <property type="match status" value="1"/>
</dbReference>
<sequence>MYIYFFNEEDTHRASQYKIKINVANRQLSLFKNEKLFKTYPIAVGKPSTPTPKGNFKIINKAYNPGGPFGSRWLGLNAPNGDYGIHGTNNPSSIGKAVSNGCIRTYNKNIIELYNLVPINTPVEII</sequence>
<evidence type="ECO:0000256" key="2">
    <source>
        <dbReference type="ARBA" id="ARBA00005992"/>
    </source>
</evidence>
<keyword evidence="8 9" id="KW-0961">Cell wall biogenesis/degradation</keyword>
<keyword evidence="3" id="KW-0328">Glycosyltransferase</keyword>
<dbReference type="InterPro" id="IPR038063">
    <property type="entry name" value="Transpep_catalytic_dom"/>
</dbReference>
<evidence type="ECO:0000313" key="11">
    <source>
        <dbReference type="EMBL" id="MBD7913176.1"/>
    </source>
</evidence>
<feature type="active site" description="Proton donor/acceptor" evidence="9">
    <location>
        <position position="86"/>
    </location>
</feature>
<comment type="pathway">
    <text evidence="1 9">Cell wall biogenesis; peptidoglycan biosynthesis.</text>
</comment>
<gene>
    <name evidence="11" type="ORF">H9661_17635</name>
</gene>
<evidence type="ECO:0000256" key="5">
    <source>
        <dbReference type="ARBA" id="ARBA00022801"/>
    </source>
</evidence>
<comment type="similarity">
    <text evidence="2">Belongs to the YkuD family.</text>
</comment>
<feature type="domain" description="L,D-TPase catalytic" evidence="10">
    <location>
        <begin position="17"/>
        <end position="126"/>
    </location>
</feature>
<evidence type="ECO:0000256" key="9">
    <source>
        <dbReference type="PROSITE-ProRule" id="PRU01373"/>
    </source>
</evidence>
<evidence type="ECO:0000256" key="6">
    <source>
        <dbReference type="ARBA" id="ARBA00022960"/>
    </source>
</evidence>
<evidence type="ECO:0000256" key="3">
    <source>
        <dbReference type="ARBA" id="ARBA00022676"/>
    </source>
</evidence>
<dbReference type="PROSITE" id="PS52029">
    <property type="entry name" value="LD_TPASE"/>
    <property type="match status" value="1"/>
</dbReference>
<dbReference type="CDD" id="cd16913">
    <property type="entry name" value="YkuD_like"/>
    <property type="match status" value="1"/>
</dbReference>
<dbReference type="Pfam" id="PF03734">
    <property type="entry name" value="YkuD"/>
    <property type="match status" value="1"/>
</dbReference>
<name>A0ABR8PYD0_9CLOT</name>
<evidence type="ECO:0000259" key="10">
    <source>
        <dbReference type="PROSITE" id="PS52029"/>
    </source>
</evidence>
<comment type="caution">
    <text evidence="11">The sequence shown here is derived from an EMBL/GenBank/DDBJ whole genome shotgun (WGS) entry which is preliminary data.</text>
</comment>
<evidence type="ECO:0000256" key="8">
    <source>
        <dbReference type="ARBA" id="ARBA00023316"/>
    </source>
</evidence>
<dbReference type="EMBL" id="JACSRA010000038">
    <property type="protein sequence ID" value="MBD7913176.1"/>
    <property type="molecule type" value="Genomic_DNA"/>
</dbReference>
<accession>A0ABR8PYD0</accession>
<proteinExistence type="inferred from homology"/>
<dbReference type="Gene3D" id="2.40.440.10">
    <property type="entry name" value="L,D-transpeptidase catalytic domain-like"/>
    <property type="match status" value="1"/>
</dbReference>
<dbReference type="InterPro" id="IPR050979">
    <property type="entry name" value="LD-transpeptidase"/>
</dbReference>
<keyword evidence="12" id="KW-1185">Reference proteome</keyword>
<protein>
    <submittedName>
        <fullName evidence="11">L,D-transpeptidase</fullName>
    </submittedName>
</protein>
<keyword evidence="6 9" id="KW-0133">Cell shape</keyword>
<evidence type="ECO:0000256" key="7">
    <source>
        <dbReference type="ARBA" id="ARBA00022984"/>
    </source>
</evidence>